<evidence type="ECO:0000313" key="1">
    <source>
        <dbReference type="EMBL" id="MRT00184.1"/>
    </source>
</evidence>
<protein>
    <submittedName>
        <fullName evidence="1">Uncharacterized protein</fullName>
    </submittedName>
</protein>
<dbReference type="Proteomes" id="UP000441032">
    <property type="component" value="Unassembled WGS sequence"/>
</dbReference>
<gene>
    <name evidence="1" type="ORF">GJQ57_16200</name>
</gene>
<sequence length="147" mass="15957">MSYKDAIKGARKYVGAKGVAEDVADLEKWRSGQYSSLVDMGASRFHACAKRLGLDADESQLSAAATCFKELEMSARAVALKDDGRTANQVLGILQQGQPNYLLPAISKTVNDVFALDSASYSKYRRKLFMSCYAENGGQSFPPQADS</sequence>
<name>A0A7X2HPA4_RALPI</name>
<organism evidence="1 2">
    <name type="scientific">Ralstonia pickettii</name>
    <name type="common">Burkholderia pickettii</name>
    <dbReference type="NCBI Taxonomy" id="329"/>
    <lineage>
        <taxon>Bacteria</taxon>
        <taxon>Pseudomonadati</taxon>
        <taxon>Pseudomonadota</taxon>
        <taxon>Betaproteobacteria</taxon>
        <taxon>Burkholderiales</taxon>
        <taxon>Burkholderiaceae</taxon>
        <taxon>Ralstonia</taxon>
    </lineage>
</organism>
<accession>A0A7X2HPA4</accession>
<evidence type="ECO:0000313" key="2">
    <source>
        <dbReference type="Proteomes" id="UP000441032"/>
    </source>
</evidence>
<proteinExistence type="predicted"/>
<dbReference type="RefSeq" id="WP_154207499.1">
    <property type="nucleotide sequence ID" value="NZ_WJYN01000006.1"/>
</dbReference>
<dbReference type="AlphaFoldDB" id="A0A7X2HPA4"/>
<comment type="caution">
    <text evidence="1">The sequence shown here is derived from an EMBL/GenBank/DDBJ whole genome shotgun (WGS) entry which is preliminary data.</text>
</comment>
<dbReference type="EMBL" id="WJYN01000006">
    <property type="protein sequence ID" value="MRT00184.1"/>
    <property type="molecule type" value="Genomic_DNA"/>
</dbReference>
<reference evidence="1 2" key="1">
    <citation type="submission" date="2019-11" db="EMBL/GenBank/DDBJ databases">
        <title>Phenotypic characterization of an OXA-22 and OXA-60 co-producing Ralstonia pickettii clinical strain.</title>
        <authorList>
            <person name="He F."/>
        </authorList>
    </citation>
    <scope>NUCLEOTIDE SEQUENCE [LARGE SCALE GENOMIC DNA]</scope>
    <source>
        <strain evidence="1 2">PSLESD1</strain>
    </source>
</reference>